<keyword evidence="1" id="KW-0472">Membrane</keyword>
<dbReference type="STRING" id="1232683.ADIMK_2487"/>
<feature type="domain" description="Nucleoside transporter/FeoB GTPase Gate" evidence="2">
    <location>
        <begin position="47"/>
        <end position="157"/>
    </location>
</feature>
<feature type="transmembrane region" description="Helical" evidence="1">
    <location>
        <begin position="40"/>
        <end position="60"/>
    </location>
</feature>
<dbReference type="PATRIC" id="fig|1232683.4.peg.2440"/>
<feature type="domain" description="Nucleoside transporter/FeoB GTPase Gate" evidence="2">
    <location>
        <begin position="273"/>
        <end position="376"/>
    </location>
</feature>
<feature type="transmembrane region" description="Helical" evidence="1">
    <location>
        <begin position="272"/>
        <end position="292"/>
    </location>
</feature>
<feature type="transmembrane region" description="Helical" evidence="1">
    <location>
        <begin position="170"/>
        <end position="192"/>
    </location>
</feature>
<feature type="transmembrane region" description="Helical" evidence="1">
    <location>
        <begin position="298"/>
        <end position="323"/>
    </location>
</feature>
<dbReference type="InterPro" id="IPR052549">
    <property type="entry name" value="SpmB"/>
</dbReference>
<dbReference type="InterPro" id="IPR011642">
    <property type="entry name" value="Gate_dom"/>
</dbReference>
<keyword evidence="4" id="KW-1185">Reference proteome</keyword>
<accession>A0A081FXT9</accession>
<feature type="transmembrane region" description="Helical" evidence="1">
    <location>
        <begin position="381"/>
        <end position="405"/>
    </location>
</feature>
<evidence type="ECO:0000259" key="2">
    <source>
        <dbReference type="Pfam" id="PF07670"/>
    </source>
</evidence>
<keyword evidence="1" id="KW-0812">Transmembrane</keyword>
<name>A0A081FXT9_9GAMM</name>
<gene>
    <name evidence="3" type="ORF">ADIMK_2487</name>
</gene>
<evidence type="ECO:0000313" key="3">
    <source>
        <dbReference type="EMBL" id="KEA63344.1"/>
    </source>
</evidence>
<dbReference type="InterPro" id="IPR011415">
    <property type="entry name" value="SpmA_SpmB"/>
</dbReference>
<dbReference type="Proteomes" id="UP000028252">
    <property type="component" value="Unassembled WGS sequence"/>
</dbReference>
<comment type="caution">
    <text evidence="3">The sequence shown here is derived from an EMBL/GenBank/DDBJ whole genome shotgun (WGS) entry which is preliminary data.</text>
</comment>
<dbReference type="eggNOG" id="COG0700">
    <property type="taxonomic scope" value="Bacteria"/>
</dbReference>
<dbReference type="AlphaFoldDB" id="A0A081FXT9"/>
<dbReference type="RefSeq" id="WP_231517048.1">
    <property type="nucleotide sequence ID" value="NZ_JMQN01000039.1"/>
</dbReference>
<proteinExistence type="predicted"/>
<dbReference type="Pfam" id="PF07670">
    <property type="entry name" value="Gate"/>
    <property type="match status" value="2"/>
</dbReference>
<evidence type="ECO:0000256" key="1">
    <source>
        <dbReference type="SAM" id="Phobius"/>
    </source>
</evidence>
<protein>
    <submittedName>
        <fullName evidence="3">Fused spore maturation protein A and B</fullName>
    </submittedName>
</protein>
<sequence length="406" mass="42769">MNQVWAALLLIGIAVAAGRWLNGDTAVLQAVVDSSFDMARLSVDIAIGLVGLLALWSGLFRIAEQAGLLQGISRLLSPLFNRLMPEVPPGHPAQGAITMNLAANMLGLDNAATPLGIRAMQSLQTLNPIKNTASNAQILFLVLNTSSVTLLPVTIFMYRAQAGAVSPTDVFVPILLATTASTLAGLLAVMAIQKIKMDAVIVAWLAGLVALITSFVYWLGGLPVERLSEVSAALANSLLLAVIALFLITGLVRKVRVYDEFIEGAKSGFETAVMLIPYLVAMLVAIGVFRASGALDSLVSAIAAVLGWMGISTAFVDALPVAFMKPFSGSGSRAMMLETINTLGVDSLAGRIAAIMQGSTETTFYVLTVYFGVVGITRMRYALWAGLLCDVVGLTTAIVVGMWFFG</sequence>
<dbReference type="GO" id="GO:0005886">
    <property type="term" value="C:plasma membrane"/>
    <property type="evidence" value="ECO:0007669"/>
    <property type="project" value="TreeGrafter"/>
</dbReference>
<evidence type="ECO:0000313" key="4">
    <source>
        <dbReference type="Proteomes" id="UP000028252"/>
    </source>
</evidence>
<dbReference type="eggNOG" id="COG2715">
    <property type="taxonomic scope" value="Bacteria"/>
</dbReference>
<feature type="transmembrane region" description="Helical" evidence="1">
    <location>
        <begin position="232"/>
        <end position="252"/>
    </location>
</feature>
<feature type="transmembrane region" description="Helical" evidence="1">
    <location>
        <begin position="199"/>
        <end position="220"/>
    </location>
</feature>
<keyword evidence="1" id="KW-1133">Transmembrane helix</keyword>
<dbReference type="EMBL" id="JMQN01000039">
    <property type="protein sequence ID" value="KEA63344.1"/>
    <property type="molecule type" value="Genomic_DNA"/>
</dbReference>
<organism evidence="3 4">
    <name type="scientific">Marinobacterium lacunae</name>
    <dbReference type="NCBI Taxonomy" id="1232683"/>
    <lineage>
        <taxon>Bacteria</taxon>
        <taxon>Pseudomonadati</taxon>
        <taxon>Pseudomonadota</taxon>
        <taxon>Gammaproteobacteria</taxon>
        <taxon>Oceanospirillales</taxon>
        <taxon>Oceanospirillaceae</taxon>
        <taxon>Marinobacterium</taxon>
    </lineage>
</organism>
<dbReference type="PANTHER" id="PTHR35793:SF2">
    <property type="entry name" value="INNER MEMBRANE PROTEIN YJIG"/>
    <property type="match status" value="1"/>
</dbReference>
<reference evidence="3 4" key="1">
    <citation type="submission" date="2014-04" db="EMBL/GenBank/DDBJ databases">
        <title>Marinobacterium kochiensis sp. nov., isolated from sediment sample collected from Kochi backwaters in Kerala, India.</title>
        <authorList>
            <person name="Singh A."/>
            <person name="Pinnaka A.K."/>
        </authorList>
    </citation>
    <scope>NUCLEOTIDE SEQUENCE [LARGE SCALE GENOMIC DNA]</scope>
    <source>
        <strain evidence="3 4">AK27</strain>
    </source>
</reference>
<dbReference type="PANTHER" id="PTHR35793">
    <property type="entry name" value="INNER MEMBRANE PROTEIN YJIG"/>
    <property type="match status" value="1"/>
</dbReference>
<dbReference type="PIRSF" id="PIRSF036542">
    <property type="entry name" value="SpmA_SpmB"/>
    <property type="match status" value="1"/>
</dbReference>
<feature type="transmembrane region" description="Helical" evidence="1">
    <location>
        <begin position="138"/>
        <end position="158"/>
    </location>
</feature>